<feature type="region of interest" description="Disordered" evidence="1">
    <location>
        <begin position="180"/>
        <end position="203"/>
    </location>
</feature>
<evidence type="ECO:0000313" key="2">
    <source>
        <dbReference type="EMBL" id="BBO24101.1"/>
    </source>
</evidence>
<sequence length="203" mass="22076">MALCAGLVVSLQGCFGKKGPEYEPLLDAAPEFGTGNLTTIPAFLEGTWCICSITDMELAKRMGLEAIAEEDVSPNIVYTFKPDGTFRTQKLPKGWVVDGSWKVENDGVKLSYEMVDGVTWDQARANVQKKAETGTQAGILTDIVYETVFTNLPQLWKLNLAYDKKRLLFAGTSPLAAMGMGADPAASASREGKGLMRMKEVKN</sequence>
<evidence type="ECO:0000256" key="1">
    <source>
        <dbReference type="SAM" id="MobiDB-lite"/>
    </source>
</evidence>
<feature type="compositionally biased region" description="Basic and acidic residues" evidence="1">
    <location>
        <begin position="190"/>
        <end position="203"/>
    </location>
</feature>
<dbReference type="EMBL" id="AP021858">
    <property type="protein sequence ID" value="BBO24101.1"/>
    <property type="molecule type" value="Genomic_DNA"/>
</dbReference>
<dbReference type="Proteomes" id="UP000662873">
    <property type="component" value="Chromosome"/>
</dbReference>
<protein>
    <submittedName>
        <fullName evidence="2">Uncharacterized protein</fullName>
    </submittedName>
</protein>
<accession>A0A809SA70</accession>
<name>A0A809SA70_9BACT</name>
<reference evidence="2" key="1">
    <citation type="journal article" name="DNA Res.">
        <title>The physiological potential of anammox bacteria as revealed by their core genome structure.</title>
        <authorList>
            <person name="Okubo T."/>
            <person name="Toyoda A."/>
            <person name="Fukuhara K."/>
            <person name="Uchiyama I."/>
            <person name="Harigaya Y."/>
            <person name="Kuroiwa M."/>
            <person name="Suzuki T."/>
            <person name="Murakami Y."/>
            <person name="Suwa Y."/>
            <person name="Takami H."/>
        </authorList>
    </citation>
    <scope>NUCLEOTIDE SEQUENCE</scope>
    <source>
        <strain evidence="2">317325-2</strain>
    </source>
</reference>
<dbReference type="KEGG" id="npy:NPRO_16960"/>
<evidence type="ECO:0000313" key="3">
    <source>
        <dbReference type="Proteomes" id="UP000662873"/>
    </source>
</evidence>
<proteinExistence type="predicted"/>
<organism evidence="2 3">
    <name type="scientific">Candidatus Nitrosymbiomonas proteolyticus</name>
    <dbReference type="NCBI Taxonomy" id="2608984"/>
    <lineage>
        <taxon>Bacteria</taxon>
        <taxon>Bacillati</taxon>
        <taxon>Armatimonadota</taxon>
        <taxon>Armatimonadota incertae sedis</taxon>
        <taxon>Candidatus Nitrosymbiomonas</taxon>
    </lineage>
</organism>
<dbReference type="AlphaFoldDB" id="A0A809SA70"/>
<gene>
    <name evidence="2" type="ORF">NPRO_16960</name>
</gene>